<dbReference type="PANTHER" id="PTHR30108:SF21">
    <property type="entry name" value="4-HYDROXYBENZOATE DECARBOXYLASE"/>
    <property type="match status" value="1"/>
</dbReference>
<dbReference type="InterPro" id="IPR002830">
    <property type="entry name" value="UbiD"/>
</dbReference>
<dbReference type="GO" id="GO:0016831">
    <property type="term" value="F:carboxy-lyase activity"/>
    <property type="evidence" value="ECO:0007669"/>
    <property type="project" value="InterPro"/>
</dbReference>
<gene>
    <name evidence="4" type="ORF">GEU84_013745</name>
</gene>
<dbReference type="AlphaFoldDB" id="A0A8X8KQ09"/>
<accession>A0A8X8KQ09</accession>
<protein>
    <submittedName>
        <fullName evidence="4">UbiD family decarboxylase</fullName>
    </submittedName>
</protein>
<dbReference type="InterPro" id="IPR048304">
    <property type="entry name" value="UbiD_Rift_dom"/>
</dbReference>
<dbReference type="Pfam" id="PF01977">
    <property type="entry name" value="UbiD"/>
    <property type="match status" value="1"/>
</dbReference>
<feature type="domain" description="3-octaprenyl-4-hydroxybenzoate carboxy-lyase-like Rift-related" evidence="2">
    <location>
        <begin position="104"/>
        <end position="296"/>
    </location>
</feature>
<organism evidence="4 5">
    <name type="scientific">Fertoeibacter niger</name>
    <dbReference type="NCBI Taxonomy" id="2656921"/>
    <lineage>
        <taxon>Bacteria</taxon>
        <taxon>Pseudomonadati</taxon>
        <taxon>Pseudomonadota</taxon>
        <taxon>Alphaproteobacteria</taxon>
        <taxon>Rhodobacterales</taxon>
        <taxon>Paracoccaceae</taxon>
        <taxon>Fertoeibacter</taxon>
    </lineage>
</organism>
<dbReference type="Gene3D" id="3.40.1670.10">
    <property type="entry name" value="UbiD C-terminal domain-like"/>
    <property type="match status" value="1"/>
</dbReference>
<comment type="similarity">
    <text evidence="1">Belongs to the UbiD family.</text>
</comment>
<proteinExistence type="inferred from homology"/>
<evidence type="ECO:0000259" key="3">
    <source>
        <dbReference type="Pfam" id="PF20696"/>
    </source>
</evidence>
<evidence type="ECO:0000313" key="4">
    <source>
        <dbReference type="EMBL" id="NUB45456.1"/>
    </source>
</evidence>
<dbReference type="SUPFAM" id="SSF143968">
    <property type="entry name" value="UbiD C-terminal domain-like"/>
    <property type="match status" value="1"/>
</dbReference>
<comment type="caution">
    <text evidence="4">The sequence shown here is derived from an EMBL/GenBank/DDBJ whole genome shotgun (WGS) entry which is preliminary data.</text>
</comment>
<keyword evidence="5" id="KW-1185">Reference proteome</keyword>
<dbReference type="Proteomes" id="UP000484076">
    <property type="component" value="Unassembled WGS sequence"/>
</dbReference>
<dbReference type="GO" id="GO:0005737">
    <property type="term" value="C:cytoplasm"/>
    <property type="evidence" value="ECO:0007669"/>
    <property type="project" value="TreeGrafter"/>
</dbReference>
<dbReference type="SUPFAM" id="SSF50475">
    <property type="entry name" value="FMN-binding split barrel"/>
    <property type="match status" value="1"/>
</dbReference>
<dbReference type="Pfam" id="PF20696">
    <property type="entry name" value="UbiD_C"/>
    <property type="match status" value="1"/>
</dbReference>
<evidence type="ECO:0000313" key="5">
    <source>
        <dbReference type="Proteomes" id="UP000484076"/>
    </source>
</evidence>
<dbReference type="InterPro" id="IPR049381">
    <property type="entry name" value="UbiD-like_C"/>
</dbReference>
<reference evidence="4" key="1">
    <citation type="submission" date="2020-05" db="EMBL/GenBank/DDBJ databases">
        <title>Fertoebacter nigrum gen. nov., sp. nov., a new member of the family Rhodobacteraceae.</title>
        <authorList>
            <person name="Szuroczki S."/>
            <person name="Abbaszade G."/>
            <person name="Buni D."/>
            <person name="Schumann P."/>
            <person name="Toth E."/>
        </authorList>
    </citation>
    <scope>NUCLEOTIDE SEQUENCE</scope>
    <source>
        <strain evidence="4">RG-N-1a</strain>
    </source>
</reference>
<evidence type="ECO:0000259" key="2">
    <source>
        <dbReference type="Pfam" id="PF01977"/>
    </source>
</evidence>
<dbReference type="PANTHER" id="PTHR30108">
    <property type="entry name" value="3-OCTAPRENYL-4-HYDROXYBENZOATE CARBOXY-LYASE-RELATED"/>
    <property type="match status" value="1"/>
</dbReference>
<sequence>MARDMRAALAATSDSGFFLAKHGLGPDAACADFACHHAGVPARPRGGSEPAVLYHQPRGPALLLGLYGCEARLKSWLPAWQGRQMPAVAAGLLPTPPVTRPLAQERWDSVALSRLPFPRITPRDAGPYVTMGFVMSGHGGPALALSAHRMLVLDDRHLGISMLASRHLRHRAQAAWDEGQDLAVTINIGVPPAVAIASATATAHLPGGFDKLSLAGALAQAPVAISDDATPSLPQAEFVLHGRLTPRTCAETLGTRPPGVTMPEFLGYDGHAGAPLGVIEITAITQRPDAVLQATLGPGREQSAILGLGGALALALALLSRGGCPPVRDLRYAPAGGGMLLLFVALAPGAAQECDLGQLARQLIGVMPFTKTVVFTDDDIDLTCDEEVLWAMTTRCNLAQATHAIAGLPPLRMDPSQTDAWRDATGLAPSRAWVDATVPMPLRQATARSFA</sequence>
<feature type="domain" description="3-octaprenyl-4-hydroxybenzoate carboxy-lyase-like C-terminal" evidence="3">
    <location>
        <begin position="315"/>
        <end position="420"/>
    </location>
</feature>
<evidence type="ECO:0000256" key="1">
    <source>
        <dbReference type="ARBA" id="ARBA00010021"/>
    </source>
</evidence>
<dbReference type="EMBL" id="WHUT02000008">
    <property type="protein sequence ID" value="NUB45456.1"/>
    <property type="molecule type" value="Genomic_DNA"/>
</dbReference>
<name>A0A8X8KQ09_9RHOB</name>